<organism evidence="2 3">
    <name type="scientific">Micromonospora pisi</name>
    <dbReference type="NCBI Taxonomy" id="589240"/>
    <lineage>
        <taxon>Bacteria</taxon>
        <taxon>Bacillati</taxon>
        <taxon>Actinomycetota</taxon>
        <taxon>Actinomycetes</taxon>
        <taxon>Micromonosporales</taxon>
        <taxon>Micromonosporaceae</taxon>
        <taxon>Micromonospora</taxon>
    </lineage>
</organism>
<dbReference type="AlphaFoldDB" id="A0A495JUU3"/>
<feature type="compositionally biased region" description="Basic and acidic residues" evidence="1">
    <location>
        <begin position="106"/>
        <end position="118"/>
    </location>
</feature>
<name>A0A495JUU3_9ACTN</name>
<comment type="caution">
    <text evidence="2">The sequence shown here is derived from an EMBL/GenBank/DDBJ whole genome shotgun (WGS) entry which is preliminary data.</text>
</comment>
<feature type="compositionally biased region" description="Basic and acidic residues" evidence="1">
    <location>
        <begin position="68"/>
        <end position="77"/>
    </location>
</feature>
<accession>A0A495JUU3</accession>
<dbReference type="RefSeq" id="WP_121160735.1">
    <property type="nucleotide sequence ID" value="NZ_RBKT01000001.1"/>
</dbReference>
<evidence type="ECO:0000256" key="1">
    <source>
        <dbReference type="SAM" id="MobiDB-lite"/>
    </source>
</evidence>
<evidence type="ECO:0000313" key="2">
    <source>
        <dbReference type="EMBL" id="RKR92787.1"/>
    </source>
</evidence>
<dbReference type="Proteomes" id="UP000277671">
    <property type="component" value="Unassembled WGS sequence"/>
</dbReference>
<protein>
    <submittedName>
        <fullName evidence="2">Uncharacterized protein</fullName>
    </submittedName>
</protein>
<dbReference type="EMBL" id="RBKT01000001">
    <property type="protein sequence ID" value="RKR92787.1"/>
    <property type="molecule type" value="Genomic_DNA"/>
</dbReference>
<keyword evidence="3" id="KW-1185">Reference proteome</keyword>
<reference evidence="2 3" key="1">
    <citation type="submission" date="2018-10" db="EMBL/GenBank/DDBJ databases">
        <title>Sequencing the genomes of 1000 actinobacteria strains.</title>
        <authorList>
            <person name="Klenk H.-P."/>
        </authorList>
    </citation>
    <scope>NUCLEOTIDE SEQUENCE [LARGE SCALE GENOMIC DNA]</scope>
    <source>
        <strain evidence="2 3">DSM 45175</strain>
    </source>
</reference>
<sequence length="160" mass="16713">MSAQYRVTAAVVVVTAITAHGPALSYVYRDAFVPAEAKPAEIRHLLRRGMIERVGRSAPPVAAPPAEAKPDEAKPDEVPADAPDSAPVAEPNGTGDAAQQAVPFDDPDRAAARAKLPDDGALPDGRAAHAVWIEAAVARGYAYEAAAASSKDELRDLLKQ</sequence>
<feature type="region of interest" description="Disordered" evidence="1">
    <location>
        <begin position="56"/>
        <end position="124"/>
    </location>
</feature>
<gene>
    <name evidence="2" type="ORF">BDK92_7267</name>
</gene>
<evidence type="ECO:0000313" key="3">
    <source>
        <dbReference type="Proteomes" id="UP000277671"/>
    </source>
</evidence>
<feature type="compositionally biased region" description="Low complexity" evidence="1">
    <location>
        <begin position="80"/>
        <end position="91"/>
    </location>
</feature>
<proteinExistence type="predicted"/>